<gene>
    <name evidence="1" type="ORF">A8139_02285</name>
</gene>
<dbReference type="EMBL" id="CP016181">
    <property type="protein sequence ID" value="AWX98954.1"/>
    <property type="molecule type" value="Genomic_DNA"/>
</dbReference>
<dbReference type="OrthoDB" id="6106861at2"/>
<dbReference type="AlphaFoldDB" id="A0A2Z4PND8"/>
<reference evidence="1 2" key="1">
    <citation type="submission" date="2016-06" db="EMBL/GenBank/DDBJ databases">
        <title>The sequenced genome of the ice-adhering bacterium Marinomonas primoryensis, from Antarctica.</title>
        <authorList>
            <person name="Graham L."/>
            <person name="Vance T.D.R."/>
            <person name="Davies P.L."/>
        </authorList>
    </citation>
    <scope>NUCLEOTIDE SEQUENCE [LARGE SCALE GENOMIC DNA]</scope>
    <source>
        <strain evidence="1 2">AceL</strain>
    </source>
</reference>
<dbReference type="Proteomes" id="UP000249898">
    <property type="component" value="Chromosome"/>
</dbReference>
<proteinExistence type="predicted"/>
<evidence type="ECO:0000313" key="2">
    <source>
        <dbReference type="Proteomes" id="UP000249898"/>
    </source>
</evidence>
<organism evidence="1 2">
    <name type="scientific">Marinomonas primoryensis</name>
    <dbReference type="NCBI Taxonomy" id="178399"/>
    <lineage>
        <taxon>Bacteria</taxon>
        <taxon>Pseudomonadati</taxon>
        <taxon>Pseudomonadota</taxon>
        <taxon>Gammaproteobacteria</taxon>
        <taxon>Oceanospirillales</taxon>
        <taxon>Oceanospirillaceae</taxon>
        <taxon>Marinomonas</taxon>
    </lineage>
</organism>
<accession>A0A2Z4PND8</accession>
<protein>
    <submittedName>
        <fullName evidence="1">Uncharacterized protein</fullName>
    </submittedName>
</protein>
<dbReference type="RefSeq" id="WP_112135331.1">
    <property type="nucleotide sequence ID" value="NZ_CP016181.1"/>
</dbReference>
<sequence length="116" mass="13577">MKIFLTLSIFISFFVKADDINNYRYYQINHSEKYIAYIKRNDPCIYGGRVKENDIHKYCEMADSRINLKLSYPTVYVSRASLFGSYLDIIVAAPWNEQKCRIDLLDNNISCEPTGK</sequence>
<evidence type="ECO:0000313" key="1">
    <source>
        <dbReference type="EMBL" id="AWX98954.1"/>
    </source>
</evidence>
<name>A0A2Z4PND8_9GAMM</name>